<proteinExistence type="inferred from homology"/>
<dbReference type="EMBL" id="UGYO01000001">
    <property type="protein sequence ID" value="SUI79194.1"/>
    <property type="molecule type" value="Genomic_DNA"/>
</dbReference>
<dbReference type="GO" id="GO:0015920">
    <property type="term" value="P:lipopolysaccharide transport"/>
    <property type="evidence" value="ECO:0007669"/>
    <property type="project" value="InterPro"/>
</dbReference>
<dbReference type="InterPro" id="IPR007543">
    <property type="entry name" value="LptD_C"/>
</dbReference>
<dbReference type="PANTHER" id="PTHR30189:SF1">
    <property type="entry name" value="LPS-ASSEMBLY PROTEIN LPTD"/>
    <property type="match status" value="1"/>
</dbReference>
<keyword evidence="6" id="KW-1185">Reference proteome</keyword>
<dbReference type="GeneID" id="93810414"/>
<gene>
    <name evidence="4 5" type="primary">lptD</name>
    <name evidence="5" type="ORF">NCTC10738_02698</name>
</gene>
<comment type="subunit">
    <text evidence="4">Component of the lipopolysaccharide transport and assembly complex. Interacts with LptE and LptA.</text>
</comment>
<name>A0A2T3H4K8_9GAMM</name>
<dbReference type="HAMAP" id="MF_01411">
    <property type="entry name" value="LPS_assembly_LptD"/>
    <property type="match status" value="1"/>
</dbReference>
<dbReference type="GO" id="GO:0009279">
    <property type="term" value="C:cell outer membrane"/>
    <property type="evidence" value="ECO:0007669"/>
    <property type="project" value="UniProtKB-SubCell"/>
</dbReference>
<dbReference type="InterPro" id="IPR005653">
    <property type="entry name" value="OstA-like_N"/>
</dbReference>
<keyword evidence="2 4" id="KW-0472">Membrane</keyword>
<dbReference type="PANTHER" id="PTHR30189">
    <property type="entry name" value="LPS-ASSEMBLY PROTEIN"/>
    <property type="match status" value="1"/>
</dbReference>
<comment type="subcellular location">
    <subcellularLocation>
        <location evidence="4">Cell outer membrane</location>
    </subcellularLocation>
</comment>
<keyword evidence="3 4" id="KW-0998">Cell outer membrane</keyword>
<keyword evidence="1 4" id="KW-0732">Signal</keyword>
<dbReference type="InterPro" id="IPR050218">
    <property type="entry name" value="LptD"/>
</dbReference>
<evidence type="ECO:0000256" key="2">
    <source>
        <dbReference type="ARBA" id="ARBA00023136"/>
    </source>
</evidence>
<protein>
    <recommendedName>
        <fullName evidence="4">LPS-assembly protein LptD</fullName>
    </recommendedName>
</protein>
<comment type="similarity">
    <text evidence="4">Belongs to the LptD family.</text>
</comment>
<dbReference type="Proteomes" id="UP000254069">
    <property type="component" value="Unassembled WGS sequence"/>
</dbReference>
<dbReference type="GO" id="GO:0043165">
    <property type="term" value="P:Gram-negative-bacterium-type cell outer membrane assembly"/>
    <property type="evidence" value="ECO:0007669"/>
    <property type="project" value="UniProtKB-UniRule"/>
</dbReference>
<evidence type="ECO:0000256" key="3">
    <source>
        <dbReference type="ARBA" id="ARBA00023237"/>
    </source>
</evidence>
<comment type="function">
    <text evidence="4">Together with LptE, is involved in the assembly of lipopolysaccharide (LPS) at the surface of the outer membrane.</text>
</comment>
<evidence type="ECO:0000313" key="6">
    <source>
        <dbReference type="Proteomes" id="UP000254069"/>
    </source>
</evidence>
<dbReference type="InterPro" id="IPR020889">
    <property type="entry name" value="LipoPS_assembly_LptD"/>
</dbReference>
<dbReference type="STRING" id="38313.GCA_000947195_03376"/>
<dbReference type="GO" id="GO:1990351">
    <property type="term" value="C:transporter complex"/>
    <property type="evidence" value="ECO:0007669"/>
    <property type="project" value="TreeGrafter"/>
</dbReference>
<dbReference type="Gene3D" id="2.60.450.10">
    <property type="entry name" value="Lipopolysaccharide (LPS) transport protein A like domain"/>
    <property type="match status" value="1"/>
</dbReference>
<organism evidence="5 6">
    <name type="scientific">Shewanella algae</name>
    <dbReference type="NCBI Taxonomy" id="38313"/>
    <lineage>
        <taxon>Bacteria</taxon>
        <taxon>Pseudomonadati</taxon>
        <taxon>Pseudomonadota</taxon>
        <taxon>Gammaproteobacteria</taxon>
        <taxon>Alteromonadales</taxon>
        <taxon>Shewanellaceae</taxon>
        <taxon>Shewanella</taxon>
    </lineage>
</organism>
<reference evidence="5 6" key="1">
    <citation type="submission" date="2018-06" db="EMBL/GenBank/DDBJ databases">
        <authorList>
            <consortium name="Pathogen Informatics"/>
            <person name="Doyle S."/>
        </authorList>
    </citation>
    <scope>NUCLEOTIDE SEQUENCE [LARGE SCALE GENOMIC DNA]</scope>
    <source>
        <strain evidence="5 6">NCTC10738</strain>
    </source>
</reference>
<dbReference type="NCBIfam" id="NF002997">
    <property type="entry name" value="PRK03761.1"/>
    <property type="match status" value="1"/>
</dbReference>
<evidence type="ECO:0000256" key="4">
    <source>
        <dbReference type="HAMAP-Rule" id="MF_01411"/>
    </source>
</evidence>
<dbReference type="Pfam" id="PF03968">
    <property type="entry name" value="LptD_N"/>
    <property type="match status" value="1"/>
</dbReference>
<dbReference type="RefSeq" id="WP_025011373.1">
    <property type="nucleotide sequence ID" value="NZ_AP024609.1"/>
</dbReference>
<dbReference type="Pfam" id="PF04453">
    <property type="entry name" value="LptD"/>
    <property type="match status" value="1"/>
</dbReference>
<accession>A0A2T3H4K8</accession>
<sequence>MQIRYFLALSLLPPLTLAETLPQEGGNNAQCVILPPVPYHQDGESSGPLADQKIQIHSDASSAQLGREATFEGNVTFSQAGRKISAERATVNQQEQQLTAQGNLVFQDPLFTVTADSLMAQMRSNNATLEGAQYWLHGQQVHGDAQKLEITQNNNLVLNNTNFTTCPPDNVSWLLEAEKIKIDSKEEWGEIWDAKLRIGGVPVFYIPYMTVPVSEKRKTGFLFPSFSSSTTNGIEIATPFYWNIAPEYDLTFTPHYMSSRGLFTKTEFRYLLGDPGDRQTPTGQFNLEYLGSDNMLDGSPNRYMYHWEHSDALDENWRVLANYTDVSDNNYFNDLKSDVNRATDNQLSRVGEIAYFTDNWDFSARVQDIKVLGKEERPYQVMPQLNFNYRTPGVWEGLDFSFASEITNFRHKEDIYTTASRVHMEPSIRLPIHGPAGSLTSEVKLMQTNYWQHNIQQPELDDSVSRTLPQVRVHGQINFERYTEYFNQNYRQTLEPQFQYLYVGYEDQSNIGLYDTGELQQDYFGLFRDRRFSGLDRIADANQLTLGLTTRLFDERNLEQLKFSLGQIIYFDDSKVSLYENELTEQPSTSVLAAELDARIYKDWFVSGAIQYDTRYSSNKKSEATLDYRPGPNKLLQFSYRYVPDLLNSNTNDRVDISQAGVRTTWPITDSLYFVGNWYYDLKEERSVETYTGFQYESCCWAVRLSYHYRIKTNYEDDLKNAVLNEREMFETGVYLNFVIKGLGGSGPLGVSDMLDEGLFNYRKPLYLRN</sequence>
<comment type="caution">
    <text evidence="4">Lacks conserved residue(s) required for the propagation of feature annotation.</text>
</comment>
<accession>A0A380AEN9</accession>
<dbReference type="AlphaFoldDB" id="A0A2T3H4K8"/>
<evidence type="ECO:0000256" key="1">
    <source>
        <dbReference type="ARBA" id="ARBA00022729"/>
    </source>
</evidence>
<evidence type="ECO:0000313" key="5">
    <source>
        <dbReference type="EMBL" id="SUI79194.1"/>
    </source>
</evidence>